<comment type="caution">
    <text evidence="3">The sequence shown here is derived from an EMBL/GenBank/DDBJ whole genome shotgun (WGS) entry which is preliminary data.</text>
</comment>
<feature type="compositionally biased region" description="Low complexity" evidence="2">
    <location>
        <begin position="232"/>
        <end position="246"/>
    </location>
</feature>
<evidence type="ECO:0000256" key="2">
    <source>
        <dbReference type="SAM" id="MobiDB-lite"/>
    </source>
</evidence>
<feature type="compositionally biased region" description="Polar residues" evidence="2">
    <location>
        <begin position="247"/>
        <end position="265"/>
    </location>
</feature>
<accession>A0A699IXC7</accession>
<feature type="region of interest" description="Disordered" evidence="2">
    <location>
        <begin position="232"/>
        <end position="287"/>
    </location>
</feature>
<keyword evidence="1" id="KW-0175">Coiled coil</keyword>
<gene>
    <name evidence="3" type="ORF">Tci_565639</name>
</gene>
<name>A0A699IXC7_TANCI</name>
<proteinExistence type="predicted"/>
<feature type="coiled-coil region" evidence="1">
    <location>
        <begin position="356"/>
        <end position="422"/>
    </location>
</feature>
<sequence length="468" mass="54163">WKEKVVLDSEGHPTTIIERVFETYKNVTQDIRDQLNAEAEAVQIILTGIDNDIYSTVDACPNAHEMWEAIEGLKQGESINVQDLETNLFWEFGKFTSHDEWQRFVTLVKQSQELKNVSYHKLYDILKQHQHEVNEIQDEKIARVANPLTLVAQQQQVYHPQTHPTHYNQNSSTKSKQAATRNRGKAIVNSPQPIYDQEPSIIDDDDEMSKDKEIDKLMDLISLSFKKIYKPTNNNLRTSSNTSRANQDNSPRIQRNVGYKSQRSGNVARARETVEQADWKDDTDDESNDQALEAHYMYMAKIQEFSPDAVDSGRIFDTEPEQNDDHCDVFTIELDMNYDSKQIDQNDEHADLAKERELLVSLIKKLKCEINETKNRNTLLETSNKVLVEKLKSEIADFKNKNKSLTEANNKLSEENDLLYADFKKSKAELKRRDSIEYASEMELACTKVRGDFLSYKMKSQKSCNKYI</sequence>
<protein>
    <submittedName>
        <fullName evidence="3">Gag-Pol polyprotein</fullName>
    </submittedName>
</protein>
<feature type="region of interest" description="Disordered" evidence="2">
    <location>
        <begin position="157"/>
        <end position="208"/>
    </location>
</feature>
<evidence type="ECO:0000313" key="3">
    <source>
        <dbReference type="EMBL" id="GEZ93666.1"/>
    </source>
</evidence>
<reference evidence="3" key="1">
    <citation type="journal article" date="2019" name="Sci. Rep.">
        <title>Draft genome of Tanacetum cinerariifolium, the natural source of mosquito coil.</title>
        <authorList>
            <person name="Yamashiro T."/>
            <person name="Shiraishi A."/>
            <person name="Satake H."/>
            <person name="Nakayama K."/>
        </authorList>
    </citation>
    <scope>NUCLEOTIDE SEQUENCE</scope>
</reference>
<feature type="compositionally biased region" description="Polar residues" evidence="2">
    <location>
        <begin position="157"/>
        <end position="180"/>
    </location>
</feature>
<dbReference type="EMBL" id="BKCJ010344548">
    <property type="protein sequence ID" value="GEZ93666.1"/>
    <property type="molecule type" value="Genomic_DNA"/>
</dbReference>
<feature type="compositionally biased region" description="Basic and acidic residues" evidence="2">
    <location>
        <begin position="269"/>
        <end position="280"/>
    </location>
</feature>
<feature type="non-terminal residue" evidence="3">
    <location>
        <position position="1"/>
    </location>
</feature>
<organism evidence="3">
    <name type="scientific">Tanacetum cinerariifolium</name>
    <name type="common">Dalmatian daisy</name>
    <name type="synonym">Chrysanthemum cinerariifolium</name>
    <dbReference type="NCBI Taxonomy" id="118510"/>
    <lineage>
        <taxon>Eukaryota</taxon>
        <taxon>Viridiplantae</taxon>
        <taxon>Streptophyta</taxon>
        <taxon>Embryophyta</taxon>
        <taxon>Tracheophyta</taxon>
        <taxon>Spermatophyta</taxon>
        <taxon>Magnoliopsida</taxon>
        <taxon>eudicotyledons</taxon>
        <taxon>Gunneridae</taxon>
        <taxon>Pentapetalae</taxon>
        <taxon>asterids</taxon>
        <taxon>campanulids</taxon>
        <taxon>Asterales</taxon>
        <taxon>Asteraceae</taxon>
        <taxon>Asteroideae</taxon>
        <taxon>Anthemideae</taxon>
        <taxon>Anthemidinae</taxon>
        <taxon>Tanacetum</taxon>
    </lineage>
</organism>
<evidence type="ECO:0000256" key="1">
    <source>
        <dbReference type="SAM" id="Coils"/>
    </source>
</evidence>
<dbReference type="AlphaFoldDB" id="A0A699IXC7"/>